<protein>
    <submittedName>
        <fullName evidence="2">Uncharacterized protein</fullName>
    </submittedName>
</protein>
<reference evidence="2" key="1">
    <citation type="journal article" date="2014" name="Int. J. Syst. Evol. Microbiol.">
        <title>Complete genome sequence of Corynebacterium casei LMG S-19264T (=DSM 44701T), isolated from a smear-ripened cheese.</title>
        <authorList>
            <consortium name="US DOE Joint Genome Institute (JGI-PGF)"/>
            <person name="Walter F."/>
            <person name="Albersmeier A."/>
            <person name="Kalinowski J."/>
            <person name="Ruckert C."/>
        </authorList>
    </citation>
    <scope>NUCLEOTIDE SEQUENCE</scope>
    <source>
        <strain evidence="2">JCM 4391</strain>
    </source>
</reference>
<organism evidence="2 3">
    <name type="scientific">Streptomyces lavendofoliae</name>
    <dbReference type="NCBI Taxonomy" id="67314"/>
    <lineage>
        <taxon>Bacteria</taxon>
        <taxon>Bacillati</taxon>
        <taxon>Actinomycetota</taxon>
        <taxon>Actinomycetes</taxon>
        <taxon>Kitasatosporales</taxon>
        <taxon>Streptomycetaceae</taxon>
        <taxon>Streptomyces</taxon>
    </lineage>
</organism>
<feature type="region of interest" description="Disordered" evidence="1">
    <location>
        <begin position="1"/>
        <end position="55"/>
    </location>
</feature>
<keyword evidence="3" id="KW-1185">Reference proteome</keyword>
<dbReference type="EMBL" id="BMTP01000019">
    <property type="protein sequence ID" value="GGU60974.1"/>
    <property type="molecule type" value="Genomic_DNA"/>
</dbReference>
<dbReference type="Proteomes" id="UP000636661">
    <property type="component" value="Unassembled WGS sequence"/>
</dbReference>
<dbReference type="AlphaFoldDB" id="A0A918M7R2"/>
<evidence type="ECO:0000313" key="2">
    <source>
        <dbReference type="EMBL" id="GGU60974.1"/>
    </source>
</evidence>
<accession>A0A918M7R2</accession>
<evidence type="ECO:0000256" key="1">
    <source>
        <dbReference type="SAM" id="MobiDB-lite"/>
    </source>
</evidence>
<evidence type="ECO:0000313" key="3">
    <source>
        <dbReference type="Proteomes" id="UP000636661"/>
    </source>
</evidence>
<reference evidence="2" key="2">
    <citation type="submission" date="2020-09" db="EMBL/GenBank/DDBJ databases">
        <authorList>
            <person name="Sun Q."/>
            <person name="Ohkuma M."/>
        </authorList>
    </citation>
    <scope>NUCLEOTIDE SEQUENCE</scope>
    <source>
        <strain evidence="2">JCM 4391</strain>
    </source>
</reference>
<name>A0A918M7R2_9ACTN</name>
<gene>
    <name evidence="2" type="ORF">GCM10010274_57210</name>
</gene>
<comment type="caution">
    <text evidence="2">The sequence shown here is derived from an EMBL/GenBank/DDBJ whole genome shotgun (WGS) entry which is preliminary data.</text>
</comment>
<proteinExistence type="predicted"/>
<sequence length="70" mass="7102">MVDRVPQAAAVPGVGGRDGGQDLERGGSDVAGGVQHQHDEGESADQDGGFDPVGGLVPAWLSRSKKFGLC</sequence>